<dbReference type="GO" id="GO:0015648">
    <property type="term" value="F:lipid-linked peptidoglycan transporter activity"/>
    <property type="evidence" value="ECO:0007669"/>
    <property type="project" value="TreeGrafter"/>
</dbReference>
<feature type="transmembrane region" description="Helical" evidence="6">
    <location>
        <begin position="12"/>
        <end position="37"/>
    </location>
</feature>
<dbReference type="GO" id="GO:0008360">
    <property type="term" value="P:regulation of cell shape"/>
    <property type="evidence" value="ECO:0007669"/>
    <property type="project" value="UniProtKB-KW"/>
</dbReference>
<accession>A0A382LVJ0</accession>
<evidence type="ECO:0000256" key="2">
    <source>
        <dbReference type="ARBA" id="ARBA00022692"/>
    </source>
</evidence>
<feature type="transmembrane region" description="Helical" evidence="6">
    <location>
        <begin position="82"/>
        <end position="100"/>
    </location>
</feature>
<protein>
    <recommendedName>
        <fullName evidence="8">Rod shape-determining protein RodA</fullName>
    </recommendedName>
</protein>
<name>A0A382LVJ0_9ZZZZ</name>
<dbReference type="EMBL" id="UINC01088578">
    <property type="protein sequence ID" value="SVC38931.1"/>
    <property type="molecule type" value="Genomic_DNA"/>
</dbReference>
<dbReference type="Pfam" id="PF01098">
    <property type="entry name" value="FTSW_RODA_SPOVE"/>
    <property type="match status" value="1"/>
</dbReference>
<keyword evidence="4 6" id="KW-1133">Transmembrane helix</keyword>
<evidence type="ECO:0000256" key="5">
    <source>
        <dbReference type="ARBA" id="ARBA00023136"/>
    </source>
</evidence>
<feature type="transmembrane region" description="Helical" evidence="6">
    <location>
        <begin position="49"/>
        <end position="70"/>
    </location>
</feature>
<feature type="non-terminal residue" evidence="7">
    <location>
        <position position="1"/>
    </location>
</feature>
<evidence type="ECO:0000256" key="3">
    <source>
        <dbReference type="ARBA" id="ARBA00022960"/>
    </source>
</evidence>
<organism evidence="7">
    <name type="scientific">marine metagenome</name>
    <dbReference type="NCBI Taxonomy" id="408172"/>
    <lineage>
        <taxon>unclassified sequences</taxon>
        <taxon>metagenomes</taxon>
        <taxon>ecological metagenomes</taxon>
    </lineage>
</organism>
<feature type="transmembrane region" description="Helical" evidence="6">
    <location>
        <begin position="128"/>
        <end position="147"/>
    </location>
</feature>
<comment type="subcellular location">
    <subcellularLocation>
        <location evidence="1">Membrane</location>
        <topology evidence="1">Multi-pass membrane protein</topology>
    </subcellularLocation>
</comment>
<keyword evidence="2 6" id="KW-0812">Transmembrane</keyword>
<dbReference type="InterPro" id="IPR011923">
    <property type="entry name" value="RodA/MrdB"/>
</dbReference>
<evidence type="ECO:0008006" key="8">
    <source>
        <dbReference type="Google" id="ProtNLM"/>
    </source>
</evidence>
<gene>
    <name evidence="7" type="ORF">METZ01_LOCUS291785</name>
</gene>
<dbReference type="GO" id="GO:0051301">
    <property type="term" value="P:cell division"/>
    <property type="evidence" value="ECO:0007669"/>
    <property type="project" value="InterPro"/>
</dbReference>
<dbReference type="AlphaFoldDB" id="A0A382LVJ0"/>
<dbReference type="GO" id="GO:0032153">
    <property type="term" value="C:cell division site"/>
    <property type="evidence" value="ECO:0007669"/>
    <property type="project" value="TreeGrafter"/>
</dbReference>
<evidence type="ECO:0000313" key="7">
    <source>
        <dbReference type="EMBL" id="SVC38931.1"/>
    </source>
</evidence>
<keyword evidence="5 6" id="KW-0472">Membrane</keyword>
<feature type="transmembrane region" description="Helical" evidence="6">
    <location>
        <begin position="282"/>
        <end position="306"/>
    </location>
</feature>
<evidence type="ECO:0000256" key="6">
    <source>
        <dbReference type="SAM" id="Phobius"/>
    </source>
</evidence>
<dbReference type="PANTHER" id="PTHR30474">
    <property type="entry name" value="CELL CYCLE PROTEIN"/>
    <property type="match status" value="1"/>
</dbReference>
<dbReference type="NCBIfam" id="TIGR02210">
    <property type="entry name" value="rodA_shape"/>
    <property type="match status" value="1"/>
</dbReference>
<dbReference type="PANTHER" id="PTHR30474:SF1">
    <property type="entry name" value="PEPTIDOGLYCAN GLYCOSYLTRANSFERASE MRDB"/>
    <property type="match status" value="1"/>
</dbReference>
<dbReference type="InterPro" id="IPR001182">
    <property type="entry name" value="FtsW/RodA"/>
</dbReference>
<keyword evidence="3" id="KW-0133">Cell shape</keyword>
<feature type="transmembrane region" description="Helical" evidence="6">
    <location>
        <begin position="216"/>
        <end position="237"/>
    </location>
</feature>
<feature type="transmembrane region" description="Helical" evidence="6">
    <location>
        <begin position="106"/>
        <end position="123"/>
    </location>
</feature>
<dbReference type="GO" id="GO:0005886">
    <property type="term" value="C:plasma membrane"/>
    <property type="evidence" value="ECO:0007669"/>
    <property type="project" value="TreeGrafter"/>
</dbReference>
<sequence length="312" mass="35215">ILFIILSFIRIGLWHTIGYLFYILVLGMLIYVLWFGVSAKGSQRWIDLYFLNLQPSELMKIAIIVCFAKFYHRIQPQDIHKVQNIIYPIILLALPIYLVIAQPDLGTSILIAASGLAVIWLAGIRARYFVYSILTLLVCAPFVISILKPYQKLRILTFINPDRDPLGAGYQILQSKIAVGSGGLFGKGYLKGTQSYLEYLPEKHTDFIFTLFSEEFGFLGSSILLMLYFVMLFRIIRIGQQSKSYFAKFYCFGFSSALFIYIVVNMSMVLGLLPIVGSPLPIMSYGGSALLSTMIGFSIVMSCKIYSKEIIS</sequence>
<evidence type="ECO:0000256" key="1">
    <source>
        <dbReference type="ARBA" id="ARBA00004141"/>
    </source>
</evidence>
<evidence type="ECO:0000256" key="4">
    <source>
        <dbReference type="ARBA" id="ARBA00022989"/>
    </source>
</evidence>
<feature type="transmembrane region" description="Helical" evidence="6">
    <location>
        <begin position="249"/>
        <end position="276"/>
    </location>
</feature>
<proteinExistence type="predicted"/>
<reference evidence="7" key="1">
    <citation type="submission" date="2018-05" db="EMBL/GenBank/DDBJ databases">
        <authorList>
            <person name="Lanie J.A."/>
            <person name="Ng W.-L."/>
            <person name="Kazmierczak K.M."/>
            <person name="Andrzejewski T.M."/>
            <person name="Davidsen T.M."/>
            <person name="Wayne K.J."/>
            <person name="Tettelin H."/>
            <person name="Glass J.I."/>
            <person name="Rusch D."/>
            <person name="Podicherti R."/>
            <person name="Tsui H.-C.T."/>
            <person name="Winkler M.E."/>
        </authorList>
    </citation>
    <scope>NUCLEOTIDE SEQUENCE</scope>
</reference>